<dbReference type="PANTHER" id="PTHR10989:SF16">
    <property type="entry name" value="AT02829P-RELATED"/>
    <property type="match status" value="1"/>
</dbReference>
<name>A0A8H3AC63_9AGAM</name>
<feature type="transmembrane region" description="Helical" evidence="5">
    <location>
        <begin position="218"/>
        <end position="234"/>
    </location>
</feature>
<dbReference type="GO" id="GO:0016020">
    <property type="term" value="C:membrane"/>
    <property type="evidence" value="ECO:0007669"/>
    <property type="project" value="InterPro"/>
</dbReference>
<evidence type="ECO:0000256" key="2">
    <source>
        <dbReference type="ARBA" id="ARBA00022692"/>
    </source>
</evidence>
<dbReference type="GO" id="GO:0012505">
    <property type="term" value="C:endomembrane system"/>
    <property type="evidence" value="ECO:0007669"/>
    <property type="project" value="UniProtKB-SubCell"/>
</dbReference>
<feature type="non-terminal residue" evidence="6">
    <location>
        <position position="1"/>
    </location>
</feature>
<dbReference type="InterPro" id="IPR006838">
    <property type="entry name" value="ADTRP_AIG1"/>
</dbReference>
<evidence type="ECO:0000256" key="3">
    <source>
        <dbReference type="ARBA" id="ARBA00022989"/>
    </source>
</evidence>
<evidence type="ECO:0000313" key="6">
    <source>
        <dbReference type="EMBL" id="CAE6414272.1"/>
    </source>
</evidence>
<feature type="transmembrane region" description="Helical" evidence="5">
    <location>
        <begin position="76"/>
        <end position="101"/>
    </location>
</feature>
<dbReference type="AlphaFoldDB" id="A0A8H3AC63"/>
<accession>A0A8H3AC63</accession>
<organism evidence="6 7">
    <name type="scientific">Rhizoctonia solani</name>
    <dbReference type="NCBI Taxonomy" id="456999"/>
    <lineage>
        <taxon>Eukaryota</taxon>
        <taxon>Fungi</taxon>
        <taxon>Dikarya</taxon>
        <taxon>Basidiomycota</taxon>
        <taxon>Agaricomycotina</taxon>
        <taxon>Agaricomycetes</taxon>
        <taxon>Cantharellales</taxon>
        <taxon>Ceratobasidiaceae</taxon>
        <taxon>Rhizoctonia</taxon>
    </lineage>
</organism>
<keyword evidence="2 5" id="KW-0812">Transmembrane</keyword>
<evidence type="ECO:0000256" key="5">
    <source>
        <dbReference type="SAM" id="Phobius"/>
    </source>
</evidence>
<protein>
    <submittedName>
        <fullName evidence="6">Uncharacterized protein</fullName>
    </submittedName>
</protein>
<feature type="transmembrane region" description="Helical" evidence="5">
    <location>
        <begin position="254"/>
        <end position="278"/>
    </location>
</feature>
<keyword evidence="3 5" id="KW-1133">Transmembrane helix</keyword>
<comment type="caution">
    <text evidence="6">The sequence shown here is derived from an EMBL/GenBank/DDBJ whole genome shotgun (WGS) entry which is preliminary data.</text>
</comment>
<keyword evidence="4 5" id="KW-0472">Membrane</keyword>
<comment type="subcellular location">
    <subcellularLocation>
        <location evidence="1">Endomembrane system</location>
        <topology evidence="1">Multi-pass membrane protein</topology>
    </subcellularLocation>
</comment>
<gene>
    <name evidence="6" type="ORF">RDB_LOCUS47319</name>
</gene>
<evidence type="ECO:0000256" key="4">
    <source>
        <dbReference type="ARBA" id="ARBA00023136"/>
    </source>
</evidence>
<dbReference type="Pfam" id="PF04750">
    <property type="entry name" value="Far-17a_AIG1"/>
    <property type="match status" value="2"/>
</dbReference>
<feature type="transmembrane region" description="Helical" evidence="5">
    <location>
        <begin position="38"/>
        <end position="56"/>
    </location>
</feature>
<evidence type="ECO:0000313" key="7">
    <source>
        <dbReference type="Proteomes" id="UP000663843"/>
    </source>
</evidence>
<reference evidence="6" key="1">
    <citation type="submission" date="2021-01" db="EMBL/GenBank/DDBJ databases">
        <authorList>
            <person name="Kaushik A."/>
        </authorList>
    </citation>
    <scope>NUCLEOTIDE SEQUENCE</scope>
    <source>
        <strain evidence="6">AG2-2IIIB</strain>
    </source>
</reference>
<proteinExistence type="predicted"/>
<sequence>VVNLRLVQVIAQVQIAPDVTAADICPQSEAASTMSVKLIPAVLHATSMSIMAYGFMSLGTVTSDEWISKQTGGHWQFLTILGLAAAWITMALSLLGDLFPYSQSRYKWNKKVTVDDFTAGFDNCVGHLLYVRHTIKCLPLRVTYFLKGTLLLAFPHLILPPVGTSSEPAEPSSSSEVPQSYRLPLKIDLALHLAPSASLILDFFTLERRYTARQLENQAPFLSILAAVSYATWAEYCASKNGAFPYPFLTMSPFHIRVVIYGVTTLLAYLSLLGLNYVHL</sequence>
<dbReference type="EMBL" id="CAJMWT010001672">
    <property type="protein sequence ID" value="CAE6414272.1"/>
    <property type="molecule type" value="Genomic_DNA"/>
</dbReference>
<dbReference type="PANTHER" id="PTHR10989">
    <property type="entry name" value="ANDROGEN-INDUCED PROTEIN 1-RELATED"/>
    <property type="match status" value="1"/>
</dbReference>
<evidence type="ECO:0000256" key="1">
    <source>
        <dbReference type="ARBA" id="ARBA00004127"/>
    </source>
</evidence>
<dbReference type="Proteomes" id="UP000663843">
    <property type="component" value="Unassembled WGS sequence"/>
</dbReference>